<evidence type="ECO:0000313" key="8">
    <source>
        <dbReference type="Proteomes" id="UP000278351"/>
    </source>
</evidence>
<dbReference type="InterPro" id="IPR014327">
    <property type="entry name" value="RNA_pol_sigma70_bacteroid"/>
</dbReference>
<keyword evidence="2" id="KW-0805">Transcription regulation</keyword>
<evidence type="ECO:0000256" key="3">
    <source>
        <dbReference type="ARBA" id="ARBA00023082"/>
    </source>
</evidence>
<dbReference type="RefSeq" id="WP_123845367.1">
    <property type="nucleotide sequence ID" value="NZ_RPDH01000001.1"/>
</dbReference>
<dbReference type="Gene3D" id="1.10.10.10">
    <property type="entry name" value="Winged helix-like DNA-binding domain superfamily/Winged helix DNA-binding domain"/>
    <property type="match status" value="1"/>
</dbReference>
<comment type="similarity">
    <text evidence="1">Belongs to the sigma-70 factor family. ECF subfamily.</text>
</comment>
<dbReference type="EMBL" id="RPDH01000001">
    <property type="protein sequence ID" value="RPE12851.1"/>
    <property type="molecule type" value="Genomic_DNA"/>
</dbReference>
<evidence type="ECO:0000313" key="7">
    <source>
        <dbReference type="EMBL" id="RPE12851.1"/>
    </source>
</evidence>
<dbReference type="PANTHER" id="PTHR43133:SF46">
    <property type="entry name" value="RNA POLYMERASE SIGMA-70 FACTOR ECF SUBFAMILY"/>
    <property type="match status" value="1"/>
</dbReference>
<dbReference type="NCBIfam" id="TIGR02985">
    <property type="entry name" value="Sig70_bacteroi1"/>
    <property type="match status" value="1"/>
</dbReference>
<dbReference type="OrthoDB" id="659577at2"/>
<evidence type="ECO:0000256" key="4">
    <source>
        <dbReference type="ARBA" id="ARBA00023163"/>
    </source>
</evidence>
<evidence type="ECO:0000256" key="2">
    <source>
        <dbReference type="ARBA" id="ARBA00023015"/>
    </source>
</evidence>
<feature type="domain" description="RNA polymerase sigma-70 region 2" evidence="5">
    <location>
        <begin position="34"/>
        <end position="99"/>
    </location>
</feature>
<reference evidence="7 8" key="1">
    <citation type="submission" date="2018-11" db="EMBL/GenBank/DDBJ databases">
        <title>Chitinophaga lutea sp.nov., isolate from arsenic contaminated soil.</title>
        <authorList>
            <person name="Zong Y."/>
        </authorList>
    </citation>
    <scope>NUCLEOTIDE SEQUENCE [LARGE SCALE GENOMIC DNA]</scope>
    <source>
        <strain evidence="7 8">ZY74</strain>
    </source>
</reference>
<dbReference type="InterPro" id="IPR014284">
    <property type="entry name" value="RNA_pol_sigma-70_dom"/>
</dbReference>
<dbReference type="InterPro" id="IPR007627">
    <property type="entry name" value="RNA_pol_sigma70_r2"/>
</dbReference>
<dbReference type="NCBIfam" id="TIGR02937">
    <property type="entry name" value="sigma70-ECF"/>
    <property type="match status" value="1"/>
</dbReference>
<protein>
    <submittedName>
        <fullName evidence="7">RNA polymerase sigma-70 factor</fullName>
    </submittedName>
</protein>
<evidence type="ECO:0000259" key="6">
    <source>
        <dbReference type="Pfam" id="PF08281"/>
    </source>
</evidence>
<evidence type="ECO:0000259" key="5">
    <source>
        <dbReference type="Pfam" id="PF04542"/>
    </source>
</evidence>
<comment type="caution">
    <text evidence="7">The sequence shown here is derived from an EMBL/GenBank/DDBJ whole genome shotgun (WGS) entry which is preliminary data.</text>
</comment>
<dbReference type="AlphaFoldDB" id="A0A3N4Q5P7"/>
<dbReference type="Pfam" id="PF04542">
    <property type="entry name" value="Sigma70_r2"/>
    <property type="match status" value="1"/>
</dbReference>
<feature type="domain" description="RNA polymerase sigma factor 70 region 4 type 2" evidence="6">
    <location>
        <begin position="136"/>
        <end position="179"/>
    </location>
</feature>
<dbReference type="GO" id="GO:0003677">
    <property type="term" value="F:DNA binding"/>
    <property type="evidence" value="ECO:0007669"/>
    <property type="project" value="InterPro"/>
</dbReference>
<dbReference type="GO" id="GO:0016987">
    <property type="term" value="F:sigma factor activity"/>
    <property type="evidence" value="ECO:0007669"/>
    <property type="project" value="UniProtKB-KW"/>
</dbReference>
<dbReference type="CDD" id="cd06171">
    <property type="entry name" value="Sigma70_r4"/>
    <property type="match status" value="1"/>
</dbReference>
<dbReference type="Pfam" id="PF08281">
    <property type="entry name" value="Sigma70_r4_2"/>
    <property type="match status" value="1"/>
</dbReference>
<dbReference type="InterPro" id="IPR013325">
    <property type="entry name" value="RNA_pol_sigma_r2"/>
</dbReference>
<dbReference type="SUPFAM" id="SSF88659">
    <property type="entry name" value="Sigma3 and sigma4 domains of RNA polymerase sigma factors"/>
    <property type="match status" value="1"/>
</dbReference>
<dbReference type="InterPro" id="IPR036388">
    <property type="entry name" value="WH-like_DNA-bd_sf"/>
</dbReference>
<dbReference type="SUPFAM" id="SSF88946">
    <property type="entry name" value="Sigma2 domain of RNA polymerase sigma factors"/>
    <property type="match status" value="1"/>
</dbReference>
<keyword evidence="3" id="KW-0731">Sigma factor</keyword>
<gene>
    <name evidence="7" type="ORF">EGT74_04725</name>
</gene>
<keyword evidence="4" id="KW-0804">Transcription</keyword>
<name>A0A3N4Q5P7_9BACT</name>
<sequence>MYMNTDVNNEYATEDDVRLSELVSQGDEAAFRRLFNKYHQPVFGYAVKLTRSREIALDAVQEVFMKTWLNRGGLDAGLSIKAYLFTAIRNYVFDYLKKAMHSEKLRQHILYHQPGSEAGTDHRVIIRELEAAQAKVIESLPPQRRQIFKMSRLEGLSHEEIANRLGISRNTVKDQIVKASRVIREQLGGHNHMLVAIAIAVAFQTEM</sequence>
<dbReference type="InterPro" id="IPR039425">
    <property type="entry name" value="RNA_pol_sigma-70-like"/>
</dbReference>
<evidence type="ECO:0000256" key="1">
    <source>
        <dbReference type="ARBA" id="ARBA00010641"/>
    </source>
</evidence>
<keyword evidence="8" id="KW-1185">Reference proteome</keyword>
<dbReference type="PANTHER" id="PTHR43133">
    <property type="entry name" value="RNA POLYMERASE ECF-TYPE SIGMA FACTO"/>
    <property type="match status" value="1"/>
</dbReference>
<dbReference type="InterPro" id="IPR013249">
    <property type="entry name" value="RNA_pol_sigma70_r4_t2"/>
</dbReference>
<organism evidence="7 8">
    <name type="scientific">Chitinophaga lutea</name>
    <dbReference type="NCBI Taxonomy" id="2488634"/>
    <lineage>
        <taxon>Bacteria</taxon>
        <taxon>Pseudomonadati</taxon>
        <taxon>Bacteroidota</taxon>
        <taxon>Chitinophagia</taxon>
        <taxon>Chitinophagales</taxon>
        <taxon>Chitinophagaceae</taxon>
        <taxon>Chitinophaga</taxon>
    </lineage>
</organism>
<dbReference type="InterPro" id="IPR013324">
    <property type="entry name" value="RNA_pol_sigma_r3/r4-like"/>
</dbReference>
<dbReference type="GO" id="GO:0006352">
    <property type="term" value="P:DNA-templated transcription initiation"/>
    <property type="evidence" value="ECO:0007669"/>
    <property type="project" value="InterPro"/>
</dbReference>
<dbReference type="Proteomes" id="UP000278351">
    <property type="component" value="Unassembled WGS sequence"/>
</dbReference>
<dbReference type="Gene3D" id="1.10.1740.10">
    <property type="match status" value="1"/>
</dbReference>
<proteinExistence type="inferred from homology"/>
<accession>A0A3N4Q5P7</accession>